<proteinExistence type="predicted"/>
<name>A0A1S1J8V2_9FLAO</name>
<dbReference type="AlphaFoldDB" id="A0A1S1J8V2"/>
<evidence type="ECO:0000313" key="2">
    <source>
        <dbReference type="Proteomes" id="UP000180252"/>
    </source>
</evidence>
<evidence type="ECO:0008006" key="3">
    <source>
        <dbReference type="Google" id="ProtNLM"/>
    </source>
</evidence>
<protein>
    <recommendedName>
        <fullName evidence="3">GNAT family N-acetyltransferase</fullName>
    </recommendedName>
</protein>
<dbReference type="EMBL" id="MIKE01000021">
    <property type="protein sequence ID" value="OHT45929.1"/>
    <property type="molecule type" value="Genomic_DNA"/>
</dbReference>
<dbReference type="Proteomes" id="UP000180252">
    <property type="component" value="Unassembled WGS sequence"/>
</dbReference>
<organism evidence="1 2">
    <name type="scientific">Flavobacterium tructae</name>
    <dbReference type="NCBI Taxonomy" id="1114873"/>
    <lineage>
        <taxon>Bacteria</taxon>
        <taxon>Pseudomonadati</taxon>
        <taxon>Bacteroidota</taxon>
        <taxon>Flavobacteriia</taxon>
        <taxon>Flavobacteriales</taxon>
        <taxon>Flavobacteriaceae</taxon>
        <taxon>Flavobacterium</taxon>
    </lineage>
</organism>
<accession>A0A1S1J8V2</accession>
<gene>
    <name evidence="1" type="ORF">BHE19_22165</name>
</gene>
<comment type="caution">
    <text evidence="1">The sequence shown here is derived from an EMBL/GenBank/DDBJ whole genome shotgun (WGS) entry which is preliminary data.</text>
</comment>
<sequence length="234" mass="26764">MEKTNTMKLAKNHHTAISQNDIFRMSKFVVTENFNHHSNEVFPGHYQKDIDAVYKEEMNFLENSKIFAFKNELGDFTGTIRVLKWDFITPLPIQKMFGINPFLCAEGDAINEIWHIGRFAIKKGVRDVNLLKKLLVCAIAPVCKHKDNMAFAEIDAKLLRVLTLMGIKAKIVGKSIEYLGSETIPVSMSYNGLITFYNENKHLVTPEDFELSSVNYKLPNKVVFNANQLNYTLV</sequence>
<reference evidence="2" key="1">
    <citation type="submission" date="2016-09" db="EMBL/GenBank/DDBJ databases">
        <authorList>
            <person name="Chen S."/>
            <person name="Walker E."/>
        </authorList>
    </citation>
    <scope>NUCLEOTIDE SEQUENCE [LARGE SCALE GENOMIC DNA]</scope>
    <source>
        <strain evidence="2">MSU</strain>
    </source>
</reference>
<evidence type="ECO:0000313" key="1">
    <source>
        <dbReference type="EMBL" id="OHT45929.1"/>
    </source>
</evidence>
<dbReference type="Gene3D" id="3.40.630.30">
    <property type="match status" value="1"/>
</dbReference>
<dbReference type="InterPro" id="IPR016181">
    <property type="entry name" value="Acyl_CoA_acyltransferase"/>
</dbReference>
<dbReference type="SUPFAM" id="SSF55729">
    <property type="entry name" value="Acyl-CoA N-acyltransferases (Nat)"/>
    <property type="match status" value="1"/>
</dbReference>